<feature type="non-terminal residue" evidence="2">
    <location>
        <position position="1"/>
    </location>
</feature>
<reference evidence="2" key="1">
    <citation type="submission" date="2013-11" db="EMBL/GenBank/DDBJ databases">
        <title>The Genome Sequence of Phytophthora parasitica CJ02B3.</title>
        <authorList>
            <consortium name="The Broad Institute Genomics Platform"/>
            <person name="Russ C."/>
            <person name="Tyler B."/>
            <person name="Panabieres F."/>
            <person name="Shan W."/>
            <person name="Tripathy S."/>
            <person name="Grunwald N."/>
            <person name="Machado M."/>
            <person name="Johnson C.S."/>
            <person name="Arredondo F."/>
            <person name="Hong C."/>
            <person name="Coffey M."/>
            <person name="Young S.K."/>
            <person name="Zeng Q."/>
            <person name="Gargeya S."/>
            <person name="Fitzgerald M."/>
            <person name="Abouelleil A."/>
            <person name="Alvarado L."/>
            <person name="Chapman S.B."/>
            <person name="Gainer-Dewar J."/>
            <person name="Goldberg J."/>
            <person name="Griggs A."/>
            <person name="Gujja S."/>
            <person name="Hansen M."/>
            <person name="Howarth C."/>
            <person name="Imamovic A."/>
            <person name="Ireland A."/>
            <person name="Larimer J."/>
            <person name="McCowan C."/>
            <person name="Murphy C."/>
            <person name="Pearson M."/>
            <person name="Poon T.W."/>
            <person name="Priest M."/>
            <person name="Roberts A."/>
            <person name="Saif S."/>
            <person name="Shea T."/>
            <person name="Sykes S."/>
            <person name="Wortman J."/>
            <person name="Nusbaum C."/>
            <person name="Birren B."/>
        </authorList>
    </citation>
    <scope>NUCLEOTIDE SEQUENCE [LARGE SCALE GENOMIC DNA]</scope>
    <source>
        <strain evidence="2">CJ02B3</strain>
    </source>
</reference>
<proteinExistence type="predicted"/>
<dbReference type="Proteomes" id="UP000053236">
    <property type="component" value="Unassembled WGS sequence"/>
</dbReference>
<evidence type="ECO:0000256" key="1">
    <source>
        <dbReference type="SAM" id="Phobius"/>
    </source>
</evidence>
<dbReference type="Pfam" id="PF12505">
    <property type="entry name" value="DUF3712"/>
    <property type="match status" value="1"/>
</dbReference>
<dbReference type="PANTHER" id="PTHR35895:SF1">
    <property type="entry name" value="LIPID-BINDING SERUM GLYCOPROTEIN C-TERMINAL DOMAIN-CONTAINING PROTEIN"/>
    <property type="match status" value="1"/>
</dbReference>
<dbReference type="GO" id="GO:0016020">
    <property type="term" value="C:membrane"/>
    <property type="evidence" value="ECO:0007669"/>
    <property type="project" value="TreeGrafter"/>
</dbReference>
<dbReference type="VEuPathDB" id="FungiDB:PPTG_18553"/>
<dbReference type="InterPro" id="IPR022185">
    <property type="entry name" value="DUF3712"/>
</dbReference>
<accession>W2FMM1</accession>
<keyword evidence="1" id="KW-0472">Membrane</keyword>
<name>W2FMM1_PHYNI</name>
<dbReference type="InterPro" id="IPR046368">
    <property type="entry name" value="Tag1"/>
</dbReference>
<keyword evidence="1" id="KW-1133">Transmembrane helix</keyword>
<dbReference type="AlphaFoldDB" id="W2FMM1"/>
<dbReference type="EMBL" id="KI689882">
    <property type="protein sequence ID" value="ETK71186.1"/>
    <property type="molecule type" value="Genomic_DNA"/>
</dbReference>
<dbReference type="PANTHER" id="PTHR35895">
    <property type="entry name" value="CHROMOSOME 16, WHOLE GENOME SHOTGUN SEQUENCE"/>
    <property type="match status" value="1"/>
</dbReference>
<sequence>EKFLISGEQNCSFILIFAENPNYNEKDLKIMEATSPNAQTPYRDPSSVILNDSIGVKEMKESESHDALLGPDDKPLKKFLWWHMTKKQRILVILGLILLLLVVLLLITWFAIIPAVIRHYAKSVQMNLNYMDIVKIPDNRTLNVDINLNIQHDVGIAATTDNTTVSLLFGGAVFATLPFPGLDIKTGSQDYNITIVTDMPLTDLNAFNAMSVALMNEAEIILKASASLDIHALGMSFDVDDFNRDLPLEGFTGFTDPEPVIENMELTTCTSSEYLVNINVTLDNTARVGLDGIGVLNMSLYYGQQYLGYALSQKPELGIPRGVSEQSFVITIDAEEVSISSMVLSALAGSTQFYIVGNNPYVTTHGQFLEALSNVNMSVPSSSGSLTEMNIGSSCSLLSLLVS</sequence>
<protein>
    <submittedName>
        <fullName evidence="2">Uncharacterized protein</fullName>
    </submittedName>
</protein>
<evidence type="ECO:0000313" key="2">
    <source>
        <dbReference type="EMBL" id="ETK71186.1"/>
    </source>
</evidence>
<feature type="transmembrane region" description="Helical" evidence="1">
    <location>
        <begin position="90"/>
        <end position="117"/>
    </location>
</feature>
<gene>
    <name evidence="2" type="ORF">L915_21515</name>
</gene>
<keyword evidence="1" id="KW-0812">Transmembrane</keyword>
<organism evidence="2">
    <name type="scientific">Phytophthora nicotianae</name>
    <name type="common">Potato buckeye rot agent</name>
    <name type="synonym">Phytophthora parasitica</name>
    <dbReference type="NCBI Taxonomy" id="4792"/>
    <lineage>
        <taxon>Eukaryota</taxon>
        <taxon>Sar</taxon>
        <taxon>Stramenopiles</taxon>
        <taxon>Oomycota</taxon>
        <taxon>Peronosporomycetes</taxon>
        <taxon>Peronosporales</taxon>
        <taxon>Peronosporaceae</taxon>
        <taxon>Phytophthora</taxon>
    </lineage>
</organism>